<dbReference type="OrthoDB" id="10503862at2759"/>
<dbReference type="SUPFAM" id="SSF50630">
    <property type="entry name" value="Acid proteases"/>
    <property type="match status" value="1"/>
</dbReference>
<protein>
    <submittedName>
        <fullName evidence="1">Uncharacterized protein</fullName>
    </submittedName>
</protein>
<comment type="caution">
    <text evidence="1">The sequence shown here is derived from an EMBL/GenBank/DDBJ whole genome shotgun (WGS) entry which is preliminary data.</text>
</comment>
<proteinExistence type="predicted"/>
<dbReference type="Proteomes" id="UP000187429">
    <property type="component" value="Unassembled WGS sequence"/>
</dbReference>
<evidence type="ECO:0000313" key="2">
    <source>
        <dbReference type="Proteomes" id="UP000187429"/>
    </source>
</evidence>
<name>A0A1R1YF00_9FUNG</name>
<reference evidence="2" key="1">
    <citation type="submission" date="2017-01" db="EMBL/GenBank/DDBJ databases">
        <authorList>
            <person name="Wang Y."/>
            <person name="White M."/>
            <person name="Kvist S."/>
            <person name="Moncalvo J.-M."/>
        </authorList>
    </citation>
    <scope>NUCLEOTIDE SEQUENCE [LARGE SCALE GENOMIC DNA]</scope>
    <source>
        <strain evidence="2">ID-206-W2</strain>
    </source>
</reference>
<accession>A0A1R1YF00</accession>
<dbReference type="AlphaFoldDB" id="A0A1R1YF00"/>
<dbReference type="Gene3D" id="2.40.70.10">
    <property type="entry name" value="Acid Proteases"/>
    <property type="match status" value="1"/>
</dbReference>
<keyword evidence="2" id="KW-1185">Reference proteome</keyword>
<organism evidence="1 2">
    <name type="scientific">Smittium culicis</name>
    <dbReference type="NCBI Taxonomy" id="133412"/>
    <lineage>
        <taxon>Eukaryota</taxon>
        <taxon>Fungi</taxon>
        <taxon>Fungi incertae sedis</taxon>
        <taxon>Zoopagomycota</taxon>
        <taxon>Kickxellomycotina</taxon>
        <taxon>Harpellomycetes</taxon>
        <taxon>Harpellales</taxon>
        <taxon>Legeriomycetaceae</taxon>
        <taxon>Smittium</taxon>
    </lineage>
</organism>
<gene>
    <name evidence="1" type="ORF">AYI69_g4359</name>
</gene>
<dbReference type="InterPro" id="IPR021109">
    <property type="entry name" value="Peptidase_aspartic_dom_sf"/>
</dbReference>
<dbReference type="EMBL" id="LSSM01001678">
    <property type="protein sequence ID" value="OMJ25256.1"/>
    <property type="molecule type" value="Genomic_DNA"/>
</dbReference>
<sequence length="212" mass="24049">MIGRRERDRRFGGTSAWKENTGNEDIATLERQTRIMELTFAVKETRSCHKCDKVGHLATDLPDIFESRKLEFNARRFPTGYKKWTDNAGGAAEFTPVISRLEFGNKSKESRTSILEPRVKRYGDVEKNGEVNALQIGMNQKLHSGEYTGIGGLVKINNRHLTWQLDTGAGFNVISEQLAKELGFVGVNFCEWNQECLAVYQVCSFRILRPEG</sequence>
<evidence type="ECO:0000313" key="1">
    <source>
        <dbReference type="EMBL" id="OMJ25256.1"/>
    </source>
</evidence>